<evidence type="ECO:0000313" key="3">
    <source>
        <dbReference type="Proteomes" id="UP000799766"/>
    </source>
</evidence>
<feature type="chain" id="PRO_5025428117" description="Secreted protein" evidence="1">
    <location>
        <begin position="18"/>
        <end position="70"/>
    </location>
</feature>
<gene>
    <name evidence="2" type="ORF">BDY21DRAFT_75345</name>
</gene>
<sequence>MARIFVWLLFVYLLASSVVEQFLFNCVCRGCRFVFCSRWAGGGAGVVARPIGFERAPHAPAAITAGCKVP</sequence>
<dbReference type="AlphaFoldDB" id="A0A6A6NUZ1"/>
<dbReference type="EMBL" id="MU001687">
    <property type="protein sequence ID" value="KAF2455398.1"/>
    <property type="molecule type" value="Genomic_DNA"/>
</dbReference>
<evidence type="ECO:0000313" key="2">
    <source>
        <dbReference type="EMBL" id="KAF2455398.1"/>
    </source>
</evidence>
<reference evidence="2" key="1">
    <citation type="journal article" date="2020" name="Stud. Mycol.">
        <title>101 Dothideomycetes genomes: a test case for predicting lifestyles and emergence of pathogens.</title>
        <authorList>
            <person name="Haridas S."/>
            <person name="Albert R."/>
            <person name="Binder M."/>
            <person name="Bloem J."/>
            <person name="Labutti K."/>
            <person name="Salamov A."/>
            <person name="Andreopoulos B."/>
            <person name="Baker S."/>
            <person name="Barry K."/>
            <person name="Bills G."/>
            <person name="Bluhm B."/>
            <person name="Cannon C."/>
            <person name="Castanera R."/>
            <person name="Culley D."/>
            <person name="Daum C."/>
            <person name="Ezra D."/>
            <person name="Gonzalez J."/>
            <person name="Henrissat B."/>
            <person name="Kuo A."/>
            <person name="Liang C."/>
            <person name="Lipzen A."/>
            <person name="Lutzoni F."/>
            <person name="Magnuson J."/>
            <person name="Mondo S."/>
            <person name="Nolan M."/>
            <person name="Ohm R."/>
            <person name="Pangilinan J."/>
            <person name="Park H.-J."/>
            <person name="Ramirez L."/>
            <person name="Alfaro M."/>
            <person name="Sun H."/>
            <person name="Tritt A."/>
            <person name="Yoshinaga Y."/>
            <person name="Zwiers L.-H."/>
            <person name="Turgeon B."/>
            <person name="Goodwin S."/>
            <person name="Spatafora J."/>
            <person name="Crous P."/>
            <person name="Grigoriev I."/>
        </authorList>
    </citation>
    <scope>NUCLEOTIDE SEQUENCE</scope>
    <source>
        <strain evidence="2">ATCC 16933</strain>
    </source>
</reference>
<evidence type="ECO:0008006" key="4">
    <source>
        <dbReference type="Google" id="ProtNLM"/>
    </source>
</evidence>
<dbReference type="Proteomes" id="UP000799766">
    <property type="component" value="Unassembled WGS sequence"/>
</dbReference>
<organism evidence="2 3">
    <name type="scientific">Lineolata rhizophorae</name>
    <dbReference type="NCBI Taxonomy" id="578093"/>
    <lineage>
        <taxon>Eukaryota</taxon>
        <taxon>Fungi</taxon>
        <taxon>Dikarya</taxon>
        <taxon>Ascomycota</taxon>
        <taxon>Pezizomycotina</taxon>
        <taxon>Dothideomycetes</taxon>
        <taxon>Dothideomycetes incertae sedis</taxon>
        <taxon>Lineolatales</taxon>
        <taxon>Lineolataceae</taxon>
        <taxon>Lineolata</taxon>
    </lineage>
</organism>
<keyword evidence="1" id="KW-0732">Signal</keyword>
<accession>A0A6A6NUZ1</accession>
<keyword evidence="3" id="KW-1185">Reference proteome</keyword>
<evidence type="ECO:0000256" key="1">
    <source>
        <dbReference type="SAM" id="SignalP"/>
    </source>
</evidence>
<name>A0A6A6NUZ1_9PEZI</name>
<feature type="signal peptide" evidence="1">
    <location>
        <begin position="1"/>
        <end position="17"/>
    </location>
</feature>
<proteinExistence type="predicted"/>
<protein>
    <recommendedName>
        <fullName evidence="4">Secreted protein</fullName>
    </recommendedName>
</protein>